<dbReference type="Proteomes" id="UP000078541">
    <property type="component" value="Unassembled WGS sequence"/>
</dbReference>
<feature type="transmembrane region" description="Helical" evidence="6">
    <location>
        <begin position="376"/>
        <end position="396"/>
    </location>
</feature>
<keyword evidence="8" id="KW-1185">Reference proteome</keyword>
<feature type="transmembrane region" description="Helical" evidence="6">
    <location>
        <begin position="125"/>
        <end position="144"/>
    </location>
</feature>
<evidence type="ECO:0000313" key="8">
    <source>
        <dbReference type="Proteomes" id="UP000078541"/>
    </source>
</evidence>
<dbReference type="AlphaFoldDB" id="A0A195FYY8"/>
<dbReference type="PANTHER" id="PTHR16950:SF16">
    <property type="entry name" value="ZINC TRANSPORTER ZIP13"/>
    <property type="match status" value="1"/>
</dbReference>
<feature type="transmembrane region" description="Helical" evidence="6">
    <location>
        <begin position="433"/>
        <end position="451"/>
    </location>
</feature>
<evidence type="ECO:0000256" key="3">
    <source>
        <dbReference type="ARBA" id="ARBA00022989"/>
    </source>
</evidence>
<dbReference type="InterPro" id="IPR003689">
    <property type="entry name" value="ZIP"/>
</dbReference>
<keyword evidence="4 6" id="KW-0472">Membrane</keyword>
<dbReference type="GO" id="GO:0016020">
    <property type="term" value="C:membrane"/>
    <property type="evidence" value="ECO:0007669"/>
    <property type="project" value="UniProtKB-SubCell"/>
</dbReference>
<dbReference type="GO" id="GO:0006882">
    <property type="term" value="P:intracellular zinc ion homeostasis"/>
    <property type="evidence" value="ECO:0007669"/>
    <property type="project" value="TreeGrafter"/>
</dbReference>
<evidence type="ECO:0000256" key="1">
    <source>
        <dbReference type="ARBA" id="ARBA00004141"/>
    </source>
</evidence>
<evidence type="ECO:0000256" key="6">
    <source>
        <dbReference type="SAM" id="Phobius"/>
    </source>
</evidence>
<protein>
    <submittedName>
        <fullName evidence="7">Uncharacterized protein</fullName>
    </submittedName>
</protein>
<feature type="transmembrane region" description="Helical" evidence="6">
    <location>
        <begin position="402"/>
        <end position="421"/>
    </location>
</feature>
<feature type="transmembrane region" description="Helical" evidence="6">
    <location>
        <begin position="46"/>
        <end position="66"/>
    </location>
</feature>
<evidence type="ECO:0000313" key="7">
    <source>
        <dbReference type="EMBL" id="KYN45044.1"/>
    </source>
</evidence>
<keyword evidence="2 6" id="KW-0812">Transmembrane</keyword>
<gene>
    <name evidence="7" type="ORF">ALC56_00518</name>
</gene>
<evidence type="ECO:0000256" key="2">
    <source>
        <dbReference type="ARBA" id="ARBA00022692"/>
    </source>
</evidence>
<comment type="subcellular location">
    <subcellularLocation>
        <location evidence="1">Membrane</location>
        <topology evidence="1">Multi-pass membrane protein</topology>
    </subcellularLocation>
</comment>
<evidence type="ECO:0000256" key="4">
    <source>
        <dbReference type="ARBA" id="ARBA00023136"/>
    </source>
</evidence>
<dbReference type="STRING" id="34720.A0A195FYY8"/>
<proteinExistence type="inferred from homology"/>
<comment type="similarity">
    <text evidence="5">Belongs to the ZIP transporter (TC 2.A.5) family. KE4/Catsup subfamily.</text>
</comment>
<organism evidence="7 8">
    <name type="scientific">Trachymyrmex septentrionalis</name>
    <dbReference type="NCBI Taxonomy" id="34720"/>
    <lineage>
        <taxon>Eukaryota</taxon>
        <taxon>Metazoa</taxon>
        <taxon>Ecdysozoa</taxon>
        <taxon>Arthropoda</taxon>
        <taxon>Hexapoda</taxon>
        <taxon>Insecta</taxon>
        <taxon>Pterygota</taxon>
        <taxon>Neoptera</taxon>
        <taxon>Endopterygota</taxon>
        <taxon>Hymenoptera</taxon>
        <taxon>Apocrita</taxon>
        <taxon>Aculeata</taxon>
        <taxon>Formicoidea</taxon>
        <taxon>Formicidae</taxon>
        <taxon>Myrmicinae</taxon>
        <taxon>Trachymyrmex</taxon>
    </lineage>
</organism>
<dbReference type="PANTHER" id="PTHR16950">
    <property type="entry name" value="ZINC TRANSPORTER SLC39A7 HISTIDINE-RICH MEMBRANE PROTEIN KE4"/>
    <property type="match status" value="1"/>
</dbReference>
<dbReference type="Pfam" id="PF02535">
    <property type="entry name" value="Zip"/>
    <property type="match status" value="1"/>
</dbReference>
<dbReference type="KEGG" id="tsep:108747372"/>
<reference evidence="7 8" key="1">
    <citation type="submission" date="2016-03" db="EMBL/GenBank/DDBJ databases">
        <title>Trachymyrmex septentrionalis WGS genome.</title>
        <authorList>
            <person name="Nygaard S."/>
            <person name="Hu H."/>
            <person name="Boomsma J."/>
            <person name="Zhang G."/>
        </authorList>
    </citation>
    <scope>NUCLEOTIDE SEQUENCE [LARGE SCALE GENOMIC DNA]</scope>
    <source>
        <strain evidence="7">Tsep2-gDNA-1</strain>
        <tissue evidence="7">Whole body</tissue>
    </source>
</reference>
<sequence length="452" mass="49804">MAAVASYACTHNCTDAEYPPSCDILGSTDEWLPWHEIVEYFSYNPWIFSLLGSTMVGLTGIFPVWLIPIQDGVDLKTGENGGTLKILLSFAVGALLGDVFLHLLPEAFESEFQTRAKNNHASTPAGLWVLSAFLFFVIVEKLIATINEEAAPIIVEQQTDETLIEDMNKEKEMDNNNCIMMTSTEKNNLLKECLKSTTEVQFLEKQSSKVEFTQMLNGIKDLRKNSFKEADIMKSALASECPNDGPLVDEAKNCLKKLAKTTNGFTSVISRVDSPCVRSSNNIVNRLTAWAKTFTFDLFRKFFDPKAFPGYLNLLMNFLDNFTHGLSVGGSFLISFRVGVLSTFTILVHEIPHEVGDFAILLRSGFSKWDAVRAQLITASGGIVGALAAVSFSGSLEERTNWILPLTAGGFIHIGLVTILPDLLKETNTKESLKQFGALLLGVVIMAALIFI</sequence>
<keyword evidence="3 6" id="KW-1133">Transmembrane helix</keyword>
<feature type="transmembrane region" description="Helical" evidence="6">
    <location>
        <begin position="86"/>
        <end position="105"/>
    </location>
</feature>
<name>A0A195FYY8_9HYME</name>
<accession>A0A195FYY8</accession>
<dbReference type="GO" id="GO:0005385">
    <property type="term" value="F:zinc ion transmembrane transporter activity"/>
    <property type="evidence" value="ECO:0007669"/>
    <property type="project" value="TreeGrafter"/>
</dbReference>
<dbReference type="OrthoDB" id="200954at2759"/>
<dbReference type="EMBL" id="KQ981200">
    <property type="protein sequence ID" value="KYN45044.1"/>
    <property type="molecule type" value="Genomic_DNA"/>
</dbReference>
<evidence type="ECO:0000256" key="5">
    <source>
        <dbReference type="ARBA" id="ARBA00038485"/>
    </source>
</evidence>